<dbReference type="AlphaFoldDB" id="A0A381UKM0"/>
<feature type="transmembrane region" description="Helical" evidence="1">
    <location>
        <begin position="12"/>
        <end position="36"/>
    </location>
</feature>
<keyword evidence="1" id="KW-0812">Transmembrane</keyword>
<sequence length="45" mass="5163">MTSFDMDIASLIWISTFGIVIGAAVVYCGIFIYRFIRAYWYSDGE</sequence>
<dbReference type="EMBL" id="UINC01006548">
    <property type="protein sequence ID" value="SVA28188.1"/>
    <property type="molecule type" value="Genomic_DNA"/>
</dbReference>
<accession>A0A381UKM0</accession>
<reference evidence="2" key="1">
    <citation type="submission" date="2018-05" db="EMBL/GenBank/DDBJ databases">
        <authorList>
            <person name="Lanie J.A."/>
            <person name="Ng W.-L."/>
            <person name="Kazmierczak K.M."/>
            <person name="Andrzejewski T.M."/>
            <person name="Davidsen T.M."/>
            <person name="Wayne K.J."/>
            <person name="Tettelin H."/>
            <person name="Glass J.I."/>
            <person name="Rusch D."/>
            <person name="Podicherti R."/>
            <person name="Tsui H.-C.T."/>
            <person name="Winkler M.E."/>
        </authorList>
    </citation>
    <scope>NUCLEOTIDE SEQUENCE</scope>
</reference>
<proteinExistence type="predicted"/>
<keyword evidence="1" id="KW-0472">Membrane</keyword>
<name>A0A381UKM0_9ZZZZ</name>
<evidence type="ECO:0000256" key="1">
    <source>
        <dbReference type="SAM" id="Phobius"/>
    </source>
</evidence>
<keyword evidence="1" id="KW-1133">Transmembrane helix</keyword>
<evidence type="ECO:0000313" key="2">
    <source>
        <dbReference type="EMBL" id="SVA28188.1"/>
    </source>
</evidence>
<organism evidence="2">
    <name type="scientific">marine metagenome</name>
    <dbReference type="NCBI Taxonomy" id="408172"/>
    <lineage>
        <taxon>unclassified sequences</taxon>
        <taxon>metagenomes</taxon>
        <taxon>ecological metagenomes</taxon>
    </lineage>
</organism>
<gene>
    <name evidence="2" type="ORF">METZ01_LOCUS81042</name>
</gene>
<protein>
    <submittedName>
        <fullName evidence="2">Uncharacterized protein</fullName>
    </submittedName>
</protein>